<protein>
    <submittedName>
        <fullName evidence="3">SagB/ThcOx family dehydrogenase</fullName>
    </submittedName>
</protein>
<accession>A0A7M3MF92</accession>
<dbReference type="AlphaFoldDB" id="A0A7M3MF92"/>
<feature type="domain" description="Nitroreductase" evidence="2">
    <location>
        <begin position="44"/>
        <end position="209"/>
    </location>
</feature>
<dbReference type="Proteomes" id="UP000448292">
    <property type="component" value="Unassembled WGS sequence"/>
</dbReference>
<gene>
    <name evidence="3" type="ORF">DPQ33_08540</name>
</gene>
<dbReference type="InterPro" id="IPR052544">
    <property type="entry name" value="Bacteriocin_Proc_Enz"/>
</dbReference>
<dbReference type="Pfam" id="PF00881">
    <property type="entry name" value="Nitroreductase"/>
    <property type="match status" value="1"/>
</dbReference>
<dbReference type="GO" id="GO:0016491">
    <property type="term" value="F:oxidoreductase activity"/>
    <property type="evidence" value="ECO:0007669"/>
    <property type="project" value="InterPro"/>
</dbReference>
<dbReference type="PANTHER" id="PTHR43745">
    <property type="entry name" value="NITROREDUCTASE MJ1384-RELATED"/>
    <property type="match status" value="1"/>
</dbReference>
<sequence>MKRRRFIHTALAGAAVLAGSGVSRAASDSLPQPAVEGSLQHALENRRSTRAYAEGPLDEAALAGLLWAGFGVNREDSGKRTAPSAHDSRETDIYVAMANGLFRYDATSHSLDTIHTRDIRHLTGSQPFVDTAAANLVYVADFDRMGRIEDSRKPVIAAFTVGCICQNVALYCAANGLGNVVRDWIDREALRKEMSLTATQHIMLAQTVGLPA</sequence>
<evidence type="ECO:0000313" key="4">
    <source>
        <dbReference type="Proteomes" id="UP000448292"/>
    </source>
</evidence>
<keyword evidence="4" id="KW-1185">Reference proteome</keyword>
<evidence type="ECO:0000259" key="2">
    <source>
        <dbReference type="Pfam" id="PF00881"/>
    </source>
</evidence>
<feature type="signal peptide" evidence="1">
    <location>
        <begin position="1"/>
        <end position="25"/>
    </location>
</feature>
<dbReference type="CDD" id="cd02142">
    <property type="entry name" value="McbC_SagB-like_oxidoreductase"/>
    <property type="match status" value="1"/>
</dbReference>
<keyword evidence="1" id="KW-0732">Signal</keyword>
<dbReference type="OrthoDB" id="9801593at2"/>
<name>A0A7M3MF92_9BACT</name>
<dbReference type="RefSeq" id="WP_144302794.1">
    <property type="nucleotide sequence ID" value="NZ_QMIE01000006.1"/>
</dbReference>
<feature type="chain" id="PRO_5029631780" evidence="1">
    <location>
        <begin position="26"/>
        <end position="212"/>
    </location>
</feature>
<evidence type="ECO:0000313" key="3">
    <source>
        <dbReference type="EMBL" id="TVM17677.1"/>
    </source>
</evidence>
<dbReference type="InterPro" id="IPR029479">
    <property type="entry name" value="Nitroreductase"/>
</dbReference>
<proteinExistence type="predicted"/>
<dbReference type="EMBL" id="QMIE01000006">
    <property type="protein sequence ID" value="TVM17677.1"/>
    <property type="molecule type" value="Genomic_DNA"/>
</dbReference>
<comment type="caution">
    <text evidence="3">The sequence shown here is derived from an EMBL/GenBank/DDBJ whole genome shotgun (WGS) entry which is preliminary data.</text>
</comment>
<organism evidence="3 4">
    <name type="scientific">Oceanidesulfovibrio indonesiensis</name>
    <dbReference type="NCBI Taxonomy" id="54767"/>
    <lineage>
        <taxon>Bacteria</taxon>
        <taxon>Pseudomonadati</taxon>
        <taxon>Thermodesulfobacteriota</taxon>
        <taxon>Desulfovibrionia</taxon>
        <taxon>Desulfovibrionales</taxon>
        <taxon>Desulfovibrionaceae</taxon>
        <taxon>Oceanidesulfovibrio</taxon>
    </lineage>
</organism>
<dbReference type="Gene3D" id="3.40.109.10">
    <property type="entry name" value="NADH Oxidase"/>
    <property type="match status" value="1"/>
</dbReference>
<reference evidence="3 4" key="1">
    <citation type="submission" date="2018-06" db="EMBL/GenBank/DDBJ databases">
        <title>Complete genome of Desulfovibrio indonesiensis P37SLT.</title>
        <authorList>
            <person name="Crispim J.S."/>
            <person name="Vidigal P.M.P."/>
            <person name="Silva L.C.F."/>
            <person name="Laguardia C.N."/>
            <person name="Araujo L.C."/>
            <person name="Dias R.S."/>
            <person name="Sousa M.P."/>
            <person name="Paula S.O."/>
            <person name="Silva C."/>
        </authorList>
    </citation>
    <scope>NUCLEOTIDE SEQUENCE [LARGE SCALE GENOMIC DNA]</scope>
    <source>
        <strain evidence="3 4">P37SLT</strain>
    </source>
</reference>
<dbReference type="InterPro" id="IPR000415">
    <property type="entry name" value="Nitroreductase-like"/>
</dbReference>
<evidence type="ECO:0000256" key="1">
    <source>
        <dbReference type="SAM" id="SignalP"/>
    </source>
</evidence>
<dbReference type="PANTHER" id="PTHR43745:SF2">
    <property type="entry name" value="NITROREDUCTASE MJ1384-RELATED"/>
    <property type="match status" value="1"/>
</dbReference>
<dbReference type="SUPFAM" id="SSF55469">
    <property type="entry name" value="FMN-dependent nitroreductase-like"/>
    <property type="match status" value="1"/>
</dbReference>